<accession>Q337W8</accession>
<gene>
    <name evidence="2" type="ordered locus">LOC_Os10g29710</name>
</gene>
<reference evidence="2" key="3">
    <citation type="submission" date="2006-07" db="EMBL/GenBank/DDBJ databases">
        <authorList>
            <person name="Buell R."/>
        </authorList>
    </citation>
    <scope>NUCLEOTIDE SEQUENCE</scope>
</reference>
<evidence type="ECO:0000313" key="2">
    <source>
        <dbReference type="EMBL" id="ABB47670.1"/>
    </source>
</evidence>
<dbReference type="EMBL" id="DP000086">
    <property type="protein sequence ID" value="ABB47670.1"/>
    <property type="molecule type" value="Genomic_DNA"/>
</dbReference>
<reference evidence="2" key="1">
    <citation type="journal article" date="2003" name="Science">
        <title>In-depth view of structure, activity, and evolution of rice chromosome 10.</title>
        <authorList>
            <consortium name="Rice Chromosome 10 Sequencing Consortium"/>
        </authorList>
    </citation>
    <scope>NUCLEOTIDE SEQUENCE [LARGE SCALE GENOMIC DNA]</scope>
</reference>
<organism evidence="2">
    <name type="scientific">Oryza sativa subsp. japonica</name>
    <name type="common">Rice</name>
    <dbReference type="NCBI Taxonomy" id="39947"/>
    <lineage>
        <taxon>Eukaryota</taxon>
        <taxon>Viridiplantae</taxon>
        <taxon>Streptophyta</taxon>
        <taxon>Embryophyta</taxon>
        <taxon>Tracheophyta</taxon>
        <taxon>Spermatophyta</taxon>
        <taxon>Magnoliopsida</taxon>
        <taxon>Liliopsida</taxon>
        <taxon>Poales</taxon>
        <taxon>Poaceae</taxon>
        <taxon>BOP clade</taxon>
        <taxon>Oryzoideae</taxon>
        <taxon>Oryzeae</taxon>
        <taxon>Oryzinae</taxon>
        <taxon>Oryza</taxon>
        <taxon>Oryza sativa</taxon>
    </lineage>
</organism>
<protein>
    <submittedName>
        <fullName evidence="2">Uncharacterized protein</fullName>
    </submittedName>
</protein>
<proteinExistence type="predicted"/>
<dbReference type="AlphaFoldDB" id="Q337W8"/>
<feature type="region of interest" description="Disordered" evidence="1">
    <location>
        <begin position="1"/>
        <end position="25"/>
    </location>
</feature>
<sequence>MTTTGPPKEWTLGPLRPKKAQNQRPWSYVPSTVALRLGGPESRSWHEDDQAMFKHALQASKNQAFGDGAREEARREGIQVLSQSLQFWGDGLT</sequence>
<name>Q337W8_ORYSJ</name>
<reference evidence="2" key="2">
    <citation type="submission" date="2003-05" db="EMBL/GenBank/DDBJ databases">
        <authorList>
            <person name="Buell C.R."/>
            <person name="Wing R.A."/>
            <person name="McCombie W.R."/>
            <person name="Messing J."/>
            <person name="Yuan Q."/>
            <person name="Ouyang S."/>
        </authorList>
    </citation>
    <scope>NUCLEOTIDE SEQUENCE</scope>
</reference>
<evidence type="ECO:0000256" key="1">
    <source>
        <dbReference type="SAM" id="MobiDB-lite"/>
    </source>
</evidence>